<keyword evidence="4" id="KW-0547">Nucleotide-binding</keyword>
<dbReference type="STRING" id="488533.SAMN04487960_102112"/>
<dbReference type="GO" id="GO:0005886">
    <property type="term" value="C:plasma membrane"/>
    <property type="evidence" value="ECO:0007669"/>
    <property type="project" value="UniProtKB-SubCell"/>
</dbReference>
<dbReference type="InterPro" id="IPR039421">
    <property type="entry name" value="Type_1_exporter"/>
</dbReference>
<dbReference type="Gene3D" id="1.20.1560.10">
    <property type="entry name" value="ABC transporter type 1, transmembrane domain"/>
    <property type="match status" value="1"/>
</dbReference>
<keyword evidence="7 8" id="KW-0472">Membrane</keyword>
<protein>
    <submittedName>
        <fullName evidence="11">ATP-binding cassette, subfamily B</fullName>
    </submittedName>
</protein>
<dbReference type="PROSITE" id="PS50929">
    <property type="entry name" value="ABC_TM1F"/>
    <property type="match status" value="1"/>
</dbReference>
<feature type="transmembrane region" description="Helical" evidence="8">
    <location>
        <begin position="32"/>
        <end position="57"/>
    </location>
</feature>
<dbReference type="InterPro" id="IPR036640">
    <property type="entry name" value="ABC1_TM_sf"/>
</dbReference>
<dbReference type="PANTHER" id="PTHR24221:SF632">
    <property type="entry name" value="ATP-DEPENDENT LIPID A-CORE FLIPPASE"/>
    <property type="match status" value="1"/>
</dbReference>
<evidence type="ECO:0000256" key="5">
    <source>
        <dbReference type="ARBA" id="ARBA00022840"/>
    </source>
</evidence>
<evidence type="ECO:0000256" key="7">
    <source>
        <dbReference type="ARBA" id="ARBA00023136"/>
    </source>
</evidence>
<keyword evidence="3 8" id="KW-0812">Transmembrane</keyword>
<dbReference type="GO" id="GO:0034040">
    <property type="term" value="F:ATPase-coupled lipid transmembrane transporter activity"/>
    <property type="evidence" value="ECO:0007669"/>
    <property type="project" value="TreeGrafter"/>
</dbReference>
<dbReference type="SUPFAM" id="SSF90123">
    <property type="entry name" value="ABC transporter transmembrane region"/>
    <property type="match status" value="1"/>
</dbReference>
<dbReference type="OrthoDB" id="9806127at2"/>
<evidence type="ECO:0000313" key="11">
    <source>
        <dbReference type="EMBL" id="SDW30141.1"/>
    </source>
</evidence>
<accession>A0A1H2SEV0</accession>
<proteinExistence type="predicted"/>
<dbReference type="FunFam" id="3.40.50.300:FF:000287">
    <property type="entry name" value="Multidrug ABC transporter ATP-binding protein"/>
    <property type="match status" value="1"/>
</dbReference>
<feature type="domain" description="ABC transporter" evidence="9">
    <location>
        <begin position="353"/>
        <end position="587"/>
    </location>
</feature>
<evidence type="ECO:0000313" key="12">
    <source>
        <dbReference type="Proteomes" id="UP000199675"/>
    </source>
</evidence>
<dbReference type="PROSITE" id="PS50893">
    <property type="entry name" value="ABC_TRANSPORTER_2"/>
    <property type="match status" value="1"/>
</dbReference>
<keyword evidence="12" id="KW-1185">Reference proteome</keyword>
<evidence type="ECO:0000256" key="3">
    <source>
        <dbReference type="ARBA" id="ARBA00022692"/>
    </source>
</evidence>
<evidence type="ECO:0000256" key="2">
    <source>
        <dbReference type="ARBA" id="ARBA00022448"/>
    </source>
</evidence>
<feature type="transmembrane region" description="Helical" evidence="8">
    <location>
        <begin position="69"/>
        <end position="89"/>
    </location>
</feature>
<feature type="domain" description="ABC transmembrane type-1" evidence="10">
    <location>
        <begin position="33"/>
        <end position="319"/>
    </location>
</feature>
<comment type="subcellular location">
    <subcellularLocation>
        <location evidence="1">Cell membrane</location>
        <topology evidence="1">Multi-pass membrane protein</topology>
    </subcellularLocation>
</comment>
<dbReference type="InterPro" id="IPR027417">
    <property type="entry name" value="P-loop_NTPase"/>
</dbReference>
<organism evidence="11 12">
    <name type="scientific">Marinobacter mobilis</name>
    <dbReference type="NCBI Taxonomy" id="488533"/>
    <lineage>
        <taxon>Bacteria</taxon>
        <taxon>Pseudomonadati</taxon>
        <taxon>Pseudomonadota</taxon>
        <taxon>Gammaproteobacteria</taxon>
        <taxon>Pseudomonadales</taxon>
        <taxon>Marinobacteraceae</taxon>
        <taxon>Marinobacter</taxon>
    </lineage>
</organism>
<name>A0A1H2SEV0_9GAMM</name>
<evidence type="ECO:0000259" key="10">
    <source>
        <dbReference type="PROSITE" id="PS50929"/>
    </source>
</evidence>
<reference evidence="11 12" key="1">
    <citation type="submission" date="2016-10" db="EMBL/GenBank/DDBJ databases">
        <authorList>
            <person name="de Groot N.N."/>
        </authorList>
    </citation>
    <scope>NUCLEOTIDE SEQUENCE [LARGE SCALE GENOMIC DNA]</scope>
    <source>
        <strain evidence="11 12">CGMCC 1.7059</strain>
    </source>
</reference>
<sequence>MRSMSSDIVARPINWSVLKTLFPYLLEFRVRIALAVLCLVLAKLASVGLPFILKYIVDDLDAAGASQLLTLPLGLLLAYGVVRFSNVLFGELRDTLFGRVTERAMRRVGLAVFQHLHALDLDFHLNRRTGGLSRDIERGTNGISFLLRFMVFNILPTLLEIGMVIGLLLWNYDVWFAVIVAMSVVAYVGFSVLATEWRLVFIREANEAESSSSTRAIDSLLNYETVKYFTNERFEADNYDENLARWEQARRKNRLSLFALNGGQSLIIAAAVTAAMVLAAVRVTDGSMTIGDFVLINAFMMQVFMPLNFLGFVYREMKGAMTNIENMFGLLQVRPKVADPDGAAELQVTKGEIEFRDVRFAYSETREIVRGASFRVPSRQKVAIVGSSGAGKSTLFKLLFRFYDVSGGEICIDGQRIDRVSQTSLRRQIGVVPQDTVLFNTSIFENVRYGRIDASDDEVWEAIRLAYLAEFIAELPDKENTRVGERGLKLSGGEKQRVSIARALLKQPPIMVFDEATSSLDSHSEKVILQAIRDISHHQTTLVIAHRLSTIMDADRIVVLDRGRVAEEGSHSELLALGGLYAHLWEVQQQEREDAPGVP</sequence>
<dbReference type="InterPro" id="IPR003593">
    <property type="entry name" value="AAA+_ATPase"/>
</dbReference>
<dbReference type="SMART" id="SM00382">
    <property type="entry name" value="AAA"/>
    <property type="match status" value="1"/>
</dbReference>
<evidence type="ECO:0000259" key="9">
    <source>
        <dbReference type="PROSITE" id="PS50893"/>
    </source>
</evidence>
<dbReference type="Pfam" id="PF00664">
    <property type="entry name" value="ABC_membrane"/>
    <property type="match status" value="1"/>
</dbReference>
<evidence type="ECO:0000256" key="1">
    <source>
        <dbReference type="ARBA" id="ARBA00004651"/>
    </source>
</evidence>
<feature type="transmembrane region" description="Helical" evidence="8">
    <location>
        <begin position="174"/>
        <end position="194"/>
    </location>
</feature>
<evidence type="ECO:0000256" key="6">
    <source>
        <dbReference type="ARBA" id="ARBA00022989"/>
    </source>
</evidence>
<feature type="transmembrane region" description="Helical" evidence="8">
    <location>
        <begin position="255"/>
        <end position="281"/>
    </location>
</feature>
<dbReference type="Proteomes" id="UP000199675">
    <property type="component" value="Unassembled WGS sequence"/>
</dbReference>
<dbReference type="Pfam" id="PF00005">
    <property type="entry name" value="ABC_tran"/>
    <property type="match status" value="1"/>
</dbReference>
<dbReference type="Gene3D" id="3.40.50.300">
    <property type="entry name" value="P-loop containing nucleotide triphosphate hydrolases"/>
    <property type="match status" value="1"/>
</dbReference>
<dbReference type="InterPro" id="IPR017871">
    <property type="entry name" value="ABC_transporter-like_CS"/>
</dbReference>
<dbReference type="GO" id="GO:0016887">
    <property type="term" value="F:ATP hydrolysis activity"/>
    <property type="evidence" value="ECO:0007669"/>
    <property type="project" value="InterPro"/>
</dbReference>
<dbReference type="InterPro" id="IPR003439">
    <property type="entry name" value="ABC_transporter-like_ATP-bd"/>
</dbReference>
<dbReference type="PANTHER" id="PTHR24221">
    <property type="entry name" value="ATP-BINDING CASSETTE SUB-FAMILY B"/>
    <property type="match status" value="1"/>
</dbReference>
<dbReference type="EMBL" id="FNNE01000002">
    <property type="protein sequence ID" value="SDW30141.1"/>
    <property type="molecule type" value="Genomic_DNA"/>
</dbReference>
<dbReference type="CDD" id="cd18582">
    <property type="entry name" value="ABC_6TM_ATM1_ABCB7"/>
    <property type="match status" value="1"/>
</dbReference>
<dbReference type="RefSeq" id="WP_091811481.1">
    <property type="nucleotide sequence ID" value="NZ_FNNE01000002.1"/>
</dbReference>
<dbReference type="GO" id="GO:0005524">
    <property type="term" value="F:ATP binding"/>
    <property type="evidence" value="ECO:0007669"/>
    <property type="project" value="UniProtKB-KW"/>
</dbReference>
<evidence type="ECO:0000256" key="4">
    <source>
        <dbReference type="ARBA" id="ARBA00022741"/>
    </source>
</evidence>
<dbReference type="GO" id="GO:0140359">
    <property type="term" value="F:ABC-type transporter activity"/>
    <property type="evidence" value="ECO:0007669"/>
    <property type="project" value="InterPro"/>
</dbReference>
<feature type="transmembrane region" description="Helical" evidence="8">
    <location>
        <begin position="293"/>
        <end position="314"/>
    </location>
</feature>
<gene>
    <name evidence="11" type="ORF">SAMN04487960_102112</name>
</gene>
<keyword evidence="6 8" id="KW-1133">Transmembrane helix</keyword>
<feature type="transmembrane region" description="Helical" evidence="8">
    <location>
        <begin position="145"/>
        <end position="168"/>
    </location>
</feature>
<keyword evidence="2" id="KW-0813">Transport</keyword>
<keyword evidence="5 11" id="KW-0067">ATP-binding</keyword>
<dbReference type="AlphaFoldDB" id="A0A1H2SEV0"/>
<dbReference type="InterPro" id="IPR011527">
    <property type="entry name" value="ABC1_TM_dom"/>
</dbReference>
<dbReference type="PROSITE" id="PS00211">
    <property type="entry name" value="ABC_TRANSPORTER_1"/>
    <property type="match status" value="1"/>
</dbReference>
<dbReference type="SUPFAM" id="SSF52540">
    <property type="entry name" value="P-loop containing nucleoside triphosphate hydrolases"/>
    <property type="match status" value="1"/>
</dbReference>
<evidence type="ECO:0000256" key="8">
    <source>
        <dbReference type="SAM" id="Phobius"/>
    </source>
</evidence>